<feature type="domain" description="DAGKc" evidence="1">
    <location>
        <begin position="177"/>
        <end position="211"/>
    </location>
</feature>
<name>A0A9I9E5L8_CUCME</name>
<organism evidence="2">
    <name type="scientific">Cucumis melo</name>
    <name type="common">Muskmelon</name>
    <dbReference type="NCBI Taxonomy" id="3656"/>
    <lineage>
        <taxon>Eukaryota</taxon>
        <taxon>Viridiplantae</taxon>
        <taxon>Streptophyta</taxon>
        <taxon>Embryophyta</taxon>
        <taxon>Tracheophyta</taxon>
        <taxon>Spermatophyta</taxon>
        <taxon>Magnoliopsida</taxon>
        <taxon>eudicotyledons</taxon>
        <taxon>Gunneridae</taxon>
        <taxon>Pentapetalae</taxon>
        <taxon>rosids</taxon>
        <taxon>fabids</taxon>
        <taxon>Cucurbitales</taxon>
        <taxon>Cucurbitaceae</taxon>
        <taxon>Benincaseae</taxon>
        <taxon>Cucumis</taxon>
    </lineage>
</organism>
<dbReference type="AlphaFoldDB" id="A0A9I9E5L8"/>
<dbReference type="Gramene" id="MELO3C029108.2.1">
    <property type="protein sequence ID" value="MELO3C029108.2.1"/>
    <property type="gene ID" value="MELO3C029108.2"/>
</dbReference>
<dbReference type="EnsemblPlants" id="MELO3C029108.2.1">
    <property type="protein sequence ID" value="MELO3C029108.2.1"/>
    <property type="gene ID" value="MELO3C029108.2"/>
</dbReference>
<dbReference type="Pfam" id="PF00781">
    <property type="entry name" value="DAGK_cat"/>
    <property type="match status" value="1"/>
</dbReference>
<proteinExistence type="predicted"/>
<dbReference type="InterPro" id="IPR036291">
    <property type="entry name" value="NAD(P)-bd_dom_sf"/>
</dbReference>
<evidence type="ECO:0000259" key="1">
    <source>
        <dbReference type="Pfam" id="PF00781"/>
    </source>
</evidence>
<dbReference type="SUPFAM" id="SSF111331">
    <property type="entry name" value="NAD kinase/diacylglycerol kinase-like"/>
    <property type="match status" value="1"/>
</dbReference>
<evidence type="ECO:0000313" key="2">
    <source>
        <dbReference type="EnsemblPlants" id="MELO3C029108.2.1"/>
    </source>
</evidence>
<dbReference type="InterPro" id="IPR001206">
    <property type="entry name" value="Diacylglycerol_kinase_cat_dom"/>
</dbReference>
<protein>
    <recommendedName>
        <fullName evidence="1">DAGKc domain-containing protein</fullName>
    </recommendedName>
</protein>
<dbReference type="SUPFAM" id="SSF51735">
    <property type="entry name" value="NAD(P)-binding Rossmann-fold domains"/>
    <property type="match status" value="1"/>
</dbReference>
<sequence>DRKPLLKTCCVRPPLKQSWVCPPPFRSLSRIVSSSAAVHSSSQATSSPQATAAEALLRSCAAFQNSGENLWSKTGAKYIVEFTGVFTDKDKVAAHLKRYLGATVVDFLIIVIPTLSFSRFANLYFYLDFNLIYPESDIIPYVETGNYMAYNNEKGGVFGLLDVKPHEFVQKLELVELVAGGDGTVGWAMGSLAELCKQYSNLVLPLGIIPLCSFEFKLESPPLLWVRHLCHHTMVISKS</sequence>
<dbReference type="Gene3D" id="3.40.50.720">
    <property type="entry name" value="NAD(P)-binding Rossmann-like Domain"/>
    <property type="match status" value="1"/>
</dbReference>
<accession>A0A9I9E5L8</accession>
<reference evidence="2" key="1">
    <citation type="submission" date="2023-03" db="UniProtKB">
        <authorList>
            <consortium name="EnsemblPlants"/>
        </authorList>
    </citation>
    <scope>IDENTIFICATION</scope>
</reference>
<dbReference type="GO" id="GO:0016301">
    <property type="term" value="F:kinase activity"/>
    <property type="evidence" value="ECO:0007669"/>
    <property type="project" value="InterPro"/>
</dbReference>
<dbReference type="InterPro" id="IPR016064">
    <property type="entry name" value="NAD/diacylglycerol_kinase_sf"/>
</dbReference>